<keyword evidence="4" id="KW-1185">Reference proteome</keyword>
<dbReference type="SFLD" id="SFLDG01151">
    <property type="entry name" value="Main.2:_Nu-like"/>
    <property type="match status" value="1"/>
</dbReference>
<evidence type="ECO:0000259" key="1">
    <source>
        <dbReference type="PROSITE" id="PS50404"/>
    </source>
</evidence>
<organism evidence="3 4">
    <name type="scientific">Tistrella bauzanensis</name>
    <dbReference type="NCBI Taxonomy" id="657419"/>
    <lineage>
        <taxon>Bacteria</taxon>
        <taxon>Pseudomonadati</taxon>
        <taxon>Pseudomonadota</taxon>
        <taxon>Alphaproteobacteria</taxon>
        <taxon>Geminicoccales</taxon>
        <taxon>Geminicoccaceae</taxon>
        <taxon>Tistrella</taxon>
    </lineage>
</organism>
<dbReference type="SFLD" id="SFLDS00019">
    <property type="entry name" value="Glutathione_Transferase_(cytos"/>
    <property type="match status" value="1"/>
</dbReference>
<dbReference type="EMBL" id="BMDZ01000002">
    <property type="protein sequence ID" value="GGB24908.1"/>
    <property type="molecule type" value="Genomic_DNA"/>
</dbReference>
<gene>
    <name evidence="3" type="primary">gst7</name>
    <name evidence="3" type="ORF">GCM10011505_02670</name>
</gene>
<sequence length="235" mass="26061">MTKPIELFYWPTPNGWKITIALEELGLPYTITPVNIGGGDQFKPDFLKISPNNKMPAIIDPDGPGGTPISIFESGAILIYLAEKTGHLMPSDPAGRYEVLQWLMFQMGGIGPMLGQAHHFRQYAPEKIQYAIDRYTNEAGRLYNVLDTRLADHEWVAGDSYSIADIAIMPWIVPYERQGQSLADRPHLKRWFEAMNARPAVVAGLAVAKGIGAGQSPTDPKAFQTLFGSGQYQKR</sequence>
<dbReference type="Pfam" id="PF00043">
    <property type="entry name" value="GST_C"/>
    <property type="match status" value="1"/>
</dbReference>
<dbReference type="InterPro" id="IPR036282">
    <property type="entry name" value="Glutathione-S-Trfase_C_sf"/>
</dbReference>
<proteinExistence type="predicted"/>
<dbReference type="SFLD" id="SFLDG00358">
    <property type="entry name" value="Main_(cytGST)"/>
    <property type="match status" value="1"/>
</dbReference>
<dbReference type="PANTHER" id="PTHR44051">
    <property type="entry name" value="GLUTATHIONE S-TRANSFERASE-RELATED"/>
    <property type="match status" value="1"/>
</dbReference>
<feature type="domain" description="GST C-terminal" evidence="2">
    <location>
        <begin position="92"/>
        <end position="220"/>
    </location>
</feature>
<dbReference type="Gene3D" id="1.20.1050.10">
    <property type="match status" value="1"/>
</dbReference>
<dbReference type="InterPro" id="IPR036249">
    <property type="entry name" value="Thioredoxin-like_sf"/>
</dbReference>
<dbReference type="PANTHER" id="PTHR44051:SF19">
    <property type="entry name" value="DISULFIDE-BOND OXIDOREDUCTASE YFCG"/>
    <property type="match status" value="1"/>
</dbReference>
<dbReference type="PROSITE" id="PS50405">
    <property type="entry name" value="GST_CTER"/>
    <property type="match status" value="1"/>
</dbReference>
<dbReference type="PROSITE" id="PS50404">
    <property type="entry name" value="GST_NTER"/>
    <property type="match status" value="1"/>
</dbReference>
<dbReference type="InterPro" id="IPR010987">
    <property type="entry name" value="Glutathione-S-Trfase_C-like"/>
</dbReference>
<dbReference type="SUPFAM" id="SSF47616">
    <property type="entry name" value="GST C-terminal domain-like"/>
    <property type="match status" value="1"/>
</dbReference>
<dbReference type="RefSeq" id="WP_188574159.1">
    <property type="nucleotide sequence ID" value="NZ_BMDZ01000002.1"/>
</dbReference>
<dbReference type="SUPFAM" id="SSF52833">
    <property type="entry name" value="Thioredoxin-like"/>
    <property type="match status" value="1"/>
</dbReference>
<accession>A0ABQ1I9K2</accession>
<evidence type="ECO:0000313" key="3">
    <source>
        <dbReference type="EMBL" id="GGB24908.1"/>
    </source>
</evidence>
<comment type="caution">
    <text evidence="3">The sequence shown here is derived from an EMBL/GenBank/DDBJ whole genome shotgun (WGS) entry which is preliminary data.</text>
</comment>
<dbReference type="Gene3D" id="3.40.30.10">
    <property type="entry name" value="Glutaredoxin"/>
    <property type="match status" value="1"/>
</dbReference>
<protein>
    <submittedName>
        <fullName evidence="3">Thiol:disulfide oxidoreductase</fullName>
    </submittedName>
</protein>
<evidence type="ECO:0000313" key="4">
    <source>
        <dbReference type="Proteomes" id="UP000603352"/>
    </source>
</evidence>
<dbReference type="Pfam" id="PF13409">
    <property type="entry name" value="GST_N_2"/>
    <property type="match status" value="1"/>
</dbReference>
<dbReference type="InterPro" id="IPR040079">
    <property type="entry name" value="Glutathione_S-Trfase"/>
</dbReference>
<dbReference type="CDD" id="cd10291">
    <property type="entry name" value="GST_C_YfcG_like"/>
    <property type="match status" value="1"/>
</dbReference>
<dbReference type="Proteomes" id="UP000603352">
    <property type="component" value="Unassembled WGS sequence"/>
</dbReference>
<name>A0ABQ1I9K2_9PROT</name>
<feature type="domain" description="GST N-terminal" evidence="1">
    <location>
        <begin position="2"/>
        <end position="89"/>
    </location>
</feature>
<dbReference type="InterPro" id="IPR004046">
    <property type="entry name" value="GST_C"/>
</dbReference>
<evidence type="ECO:0000259" key="2">
    <source>
        <dbReference type="PROSITE" id="PS50405"/>
    </source>
</evidence>
<dbReference type="CDD" id="cd03048">
    <property type="entry name" value="GST_N_Ure2p_like"/>
    <property type="match status" value="1"/>
</dbReference>
<reference evidence="4" key="1">
    <citation type="journal article" date="2019" name="Int. J. Syst. Evol. Microbiol.">
        <title>The Global Catalogue of Microorganisms (GCM) 10K type strain sequencing project: providing services to taxonomists for standard genome sequencing and annotation.</title>
        <authorList>
            <consortium name="The Broad Institute Genomics Platform"/>
            <consortium name="The Broad Institute Genome Sequencing Center for Infectious Disease"/>
            <person name="Wu L."/>
            <person name="Ma J."/>
        </authorList>
    </citation>
    <scope>NUCLEOTIDE SEQUENCE [LARGE SCALE GENOMIC DNA]</scope>
    <source>
        <strain evidence="4">CGMCC 1.10188</strain>
    </source>
</reference>
<dbReference type="InterPro" id="IPR004045">
    <property type="entry name" value="Glutathione_S-Trfase_N"/>
</dbReference>